<protein>
    <submittedName>
        <fullName evidence="1">Uncharacterized protein</fullName>
    </submittedName>
</protein>
<keyword evidence="2" id="KW-1185">Reference proteome</keyword>
<accession>A0ABQ9GZ88</accession>
<reference evidence="1 2" key="1">
    <citation type="submission" date="2023-02" db="EMBL/GenBank/DDBJ databases">
        <title>LHISI_Scaffold_Assembly.</title>
        <authorList>
            <person name="Stuart O.P."/>
            <person name="Cleave R."/>
            <person name="Magrath M.J.L."/>
            <person name="Mikheyev A.S."/>
        </authorList>
    </citation>
    <scope>NUCLEOTIDE SEQUENCE [LARGE SCALE GENOMIC DNA]</scope>
    <source>
        <strain evidence="1">Daus_M_001</strain>
        <tissue evidence="1">Leg muscle</tissue>
    </source>
</reference>
<dbReference type="Proteomes" id="UP001159363">
    <property type="component" value="Chromosome 7"/>
</dbReference>
<organism evidence="1 2">
    <name type="scientific">Dryococelus australis</name>
    <dbReference type="NCBI Taxonomy" id="614101"/>
    <lineage>
        <taxon>Eukaryota</taxon>
        <taxon>Metazoa</taxon>
        <taxon>Ecdysozoa</taxon>
        <taxon>Arthropoda</taxon>
        <taxon>Hexapoda</taxon>
        <taxon>Insecta</taxon>
        <taxon>Pterygota</taxon>
        <taxon>Neoptera</taxon>
        <taxon>Polyneoptera</taxon>
        <taxon>Phasmatodea</taxon>
        <taxon>Verophasmatodea</taxon>
        <taxon>Anareolatae</taxon>
        <taxon>Phasmatidae</taxon>
        <taxon>Eurycanthinae</taxon>
        <taxon>Dryococelus</taxon>
    </lineage>
</organism>
<proteinExistence type="predicted"/>
<evidence type="ECO:0000313" key="2">
    <source>
        <dbReference type="Proteomes" id="UP001159363"/>
    </source>
</evidence>
<comment type="caution">
    <text evidence="1">The sequence shown here is derived from an EMBL/GenBank/DDBJ whole genome shotgun (WGS) entry which is preliminary data.</text>
</comment>
<sequence length="147" mass="16867">MIEPYDVKQRRPRKEEGSIVNSKSFRYLVIVEVTRMQVCLKAVLSLHVIAIKRVKLLEGFLVAGKNRKDQRGKNAIKNALTTCTRTMIREHFKSFPAKQKKHPDFPHENFSLSFGSPQINTCGVCEELNTKTKSLPPESHCKKICRN</sequence>
<gene>
    <name evidence="1" type="ORF">PR048_021823</name>
</gene>
<name>A0ABQ9GZ88_9NEOP</name>
<dbReference type="EMBL" id="JARBHB010000008">
    <property type="protein sequence ID" value="KAJ8877369.1"/>
    <property type="molecule type" value="Genomic_DNA"/>
</dbReference>
<evidence type="ECO:0000313" key="1">
    <source>
        <dbReference type="EMBL" id="KAJ8877369.1"/>
    </source>
</evidence>